<evidence type="ECO:0000313" key="3">
    <source>
        <dbReference type="Proteomes" id="UP000245076"/>
    </source>
</evidence>
<comment type="caution">
    <text evidence="2">The sequence shown here is derived from an EMBL/GenBank/DDBJ whole genome shotgun (WGS) entry which is preliminary data.</text>
</comment>
<keyword evidence="1" id="KW-0472">Membrane</keyword>
<feature type="transmembrane region" description="Helical" evidence="1">
    <location>
        <begin position="70"/>
        <end position="89"/>
    </location>
</feature>
<proteinExistence type="predicted"/>
<keyword evidence="3" id="KW-1185">Reference proteome</keyword>
<organism evidence="2 3">
    <name type="scientific">Leptospira johnsonii</name>
    <dbReference type="NCBI Taxonomy" id="1917820"/>
    <lineage>
        <taxon>Bacteria</taxon>
        <taxon>Pseudomonadati</taxon>
        <taxon>Spirochaetota</taxon>
        <taxon>Spirochaetia</taxon>
        <taxon>Leptospirales</taxon>
        <taxon>Leptospiraceae</taxon>
        <taxon>Leptospira</taxon>
    </lineage>
</organism>
<accession>A0A2P2D005</accession>
<keyword evidence="1" id="KW-1133">Transmembrane helix</keyword>
<keyword evidence="1" id="KW-0812">Transmembrane</keyword>
<gene>
    <name evidence="2" type="ORF">LPTSP1_09720</name>
</gene>
<protein>
    <submittedName>
        <fullName evidence="2">Uncharacterized protein</fullName>
    </submittedName>
</protein>
<evidence type="ECO:0000313" key="2">
    <source>
        <dbReference type="EMBL" id="GBF37984.1"/>
    </source>
</evidence>
<dbReference type="AlphaFoldDB" id="A0A2P2D005"/>
<dbReference type="EMBL" id="BFAY01000006">
    <property type="protein sequence ID" value="GBF37984.1"/>
    <property type="molecule type" value="Genomic_DNA"/>
</dbReference>
<sequence length="213" mass="24891">MVYFFTRWKDLESFERKLSLAILISLFFGAYLAPNDSNIDWGTRYLSWLIVPAVVLFFSKKNSEKVPTSIWILTGILFLVTLFFSKIYLLTQEKLSREYVKYNEFLLESNPDIYLTMDPSVSALFGQEILHKKVMRIEDTEDLPRLIRTLSSRKGSISLVRYEPVTLSLLQTLKKNDSEKLGTEVENWFIGSGWKRISKETLEKIEILKFAHN</sequence>
<dbReference type="Proteomes" id="UP000245076">
    <property type="component" value="Unassembled WGS sequence"/>
</dbReference>
<feature type="transmembrane region" description="Helical" evidence="1">
    <location>
        <begin position="42"/>
        <end position="58"/>
    </location>
</feature>
<evidence type="ECO:0000256" key="1">
    <source>
        <dbReference type="SAM" id="Phobius"/>
    </source>
</evidence>
<reference evidence="2 3" key="1">
    <citation type="submission" date="2018-02" db="EMBL/GenBank/DDBJ databases">
        <title>Novel Leptospira species isolated from soil and water in Japan.</title>
        <authorList>
            <person name="Nakao R."/>
            <person name="Masuzawa T."/>
        </authorList>
    </citation>
    <scope>NUCLEOTIDE SEQUENCE [LARGE SCALE GENOMIC DNA]</scope>
    <source>
        <strain evidence="2 3">E8</strain>
    </source>
</reference>
<name>A0A2P2D005_9LEPT</name>